<feature type="compositionally biased region" description="Basic residues" evidence="8">
    <location>
        <begin position="206"/>
        <end position="215"/>
    </location>
</feature>
<feature type="compositionally biased region" description="Polar residues" evidence="8">
    <location>
        <begin position="339"/>
        <end position="352"/>
    </location>
</feature>
<evidence type="ECO:0000256" key="6">
    <source>
        <dbReference type="PROSITE-ProRule" id="PRU00108"/>
    </source>
</evidence>
<keyword evidence="3 6" id="KW-0238">DNA-binding</keyword>
<dbReference type="PROSITE" id="PS50071">
    <property type="entry name" value="HOMEOBOX_2"/>
    <property type="match status" value="1"/>
</dbReference>
<evidence type="ECO:0000256" key="2">
    <source>
        <dbReference type="ARBA" id="ARBA00022473"/>
    </source>
</evidence>
<keyword evidence="5 6" id="KW-0539">Nucleus</keyword>
<dbReference type="SMART" id="SM00389">
    <property type="entry name" value="HOX"/>
    <property type="match status" value="1"/>
</dbReference>
<reference evidence="10" key="1">
    <citation type="journal article" date="1999" name="Dev. Genes Evol.">
        <title>Distinct structural domains in the planarian brain defined by the expression of evolutionarily conserved homeobox genes.</title>
        <authorList>
            <person name="Umesono Y."/>
            <person name="Watanabe K."/>
            <person name="Agata K."/>
        </authorList>
    </citation>
    <scope>NUCLEOTIDE SEQUENCE</scope>
</reference>
<keyword evidence="4 6" id="KW-0371">Homeobox</keyword>
<feature type="region of interest" description="Disordered" evidence="8">
    <location>
        <begin position="206"/>
        <end position="268"/>
    </location>
</feature>
<dbReference type="PANTHER" id="PTHR45793:SF5">
    <property type="entry name" value="HOMEOTIC PROTEIN OCELLILESS"/>
    <property type="match status" value="1"/>
</dbReference>
<evidence type="ECO:0000259" key="9">
    <source>
        <dbReference type="PROSITE" id="PS50071"/>
    </source>
</evidence>
<accession>Q9NLA2</accession>
<dbReference type="GO" id="GO:0005634">
    <property type="term" value="C:nucleus"/>
    <property type="evidence" value="ECO:0007669"/>
    <property type="project" value="UniProtKB-SubCell"/>
</dbReference>
<evidence type="ECO:0000256" key="1">
    <source>
        <dbReference type="ARBA" id="ARBA00004123"/>
    </source>
</evidence>
<protein>
    <submittedName>
        <fullName evidence="10">DjotxA protein</fullName>
    </submittedName>
</protein>
<dbReference type="EMBL" id="AB008834">
    <property type="protein sequence ID" value="BAA90698.1"/>
    <property type="molecule type" value="mRNA"/>
</dbReference>
<feature type="domain" description="Homeobox" evidence="9">
    <location>
        <begin position="152"/>
        <end position="212"/>
    </location>
</feature>
<evidence type="ECO:0000256" key="4">
    <source>
        <dbReference type="ARBA" id="ARBA00023155"/>
    </source>
</evidence>
<dbReference type="InterPro" id="IPR001356">
    <property type="entry name" value="HD"/>
</dbReference>
<proteinExistence type="evidence at transcript level"/>
<evidence type="ECO:0000256" key="7">
    <source>
        <dbReference type="RuleBase" id="RU000682"/>
    </source>
</evidence>
<feature type="region of interest" description="Disordered" evidence="8">
    <location>
        <begin position="521"/>
        <end position="545"/>
    </location>
</feature>
<dbReference type="Pfam" id="PF00046">
    <property type="entry name" value="Homeodomain"/>
    <property type="match status" value="1"/>
</dbReference>
<feature type="DNA-binding region" description="Homeobox" evidence="6">
    <location>
        <begin position="154"/>
        <end position="213"/>
    </location>
</feature>
<dbReference type="PROSITE" id="PS00027">
    <property type="entry name" value="HOMEOBOX_1"/>
    <property type="match status" value="1"/>
</dbReference>
<evidence type="ECO:0000256" key="3">
    <source>
        <dbReference type="ARBA" id="ARBA00023125"/>
    </source>
</evidence>
<dbReference type="InterPro" id="IPR017970">
    <property type="entry name" value="Homeobox_CS"/>
</dbReference>
<feature type="compositionally biased region" description="Low complexity" evidence="8">
    <location>
        <begin position="522"/>
        <end position="539"/>
    </location>
</feature>
<dbReference type="SUPFAM" id="SSF46689">
    <property type="entry name" value="Homeodomain-like"/>
    <property type="match status" value="1"/>
</dbReference>
<name>Q9NLA2_DUGJA</name>
<dbReference type="CDD" id="cd00086">
    <property type="entry name" value="homeodomain"/>
    <property type="match status" value="1"/>
</dbReference>
<feature type="compositionally biased region" description="Polar residues" evidence="8">
    <location>
        <begin position="223"/>
        <end position="244"/>
    </location>
</feature>
<comment type="subcellular location">
    <subcellularLocation>
        <location evidence="1 6 7">Nucleus</location>
    </subcellularLocation>
</comment>
<sequence>MFLPPSPNAAYLVSKSLTPQIPLYGAQEINSSLMHQSPYYPSLNSTTIPYSSYETTPSIGLPNLNVGSCYVAGINTLERYGSGMSTAYQHTPYWSNSYHNMIGSPVGGFGASAMAAAANTMAMVAANGSSFGGSPQSYLNQHPALYQGTQVKKTRRDRTTFTRQQLEILELHFEKNRYPDIFLRDEISSKINLPESRVQVWFKNRRAKERQKNKQRTVASVGANINNHNTTNVRSTSASTRILGSTSRSNTTSKTSTTTTTSSSTNMSTCLKLEPELTHSNKSSLLKTAVEESRNKTMSSESDSNQFSFSDQHLDSVIKNPLKSNLKNRHRLNAYSDSHCNHSNNSENINHQSTEDESDLGLSRSSFSFINKNFGSENNSSGPEGFYNSEMLRNMWQRRSEKYNSLFSNADRNANNSCYRPAYLDFIPKTIGTNQLQNYSTLGSDNMSSLSRMGQAYSNNCIGLDQESELSAAAAAAYYGLNNTNTMRNFDSDNSSSNVSSNKLYYSNLFSFPNMEIPSEFNSSNTNTNTNTNSNNNNNGVNALHESDNDKLEQTKYYTNLSEQFVRSTLDEYNSQSNNDDNQKIYGDYKKIETIT</sequence>
<organism evidence="10">
    <name type="scientific">Dugesia japonica</name>
    <name type="common">Planarian</name>
    <dbReference type="NCBI Taxonomy" id="6161"/>
    <lineage>
        <taxon>Eukaryota</taxon>
        <taxon>Metazoa</taxon>
        <taxon>Spiralia</taxon>
        <taxon>Lophotrochozoa</taxon>
        <taxon>Platyhelminthes</taxon>
        <taxon>Rhabditophora</taxon>
        <taxon>Seriata</taxon>
        <taxon>Tricladida</taxon>
        <taxon>Continenticola</taxon>
        <taxon>Geoplanoidea</taxon>
        <taxon>Dugesiidae</taxon>
        <taxon>Dugesia</taxon>
    </lineage>
</organism>
<evidence type="ECO:0000313" key="10">
    <source>
        <dbReference type="EMBL" id="BAA90698.1"/>
    </source>
</evidence>
<dbReference type="AlphaFoldDB" id="Q9NLA2"/>
<feature type="region of interest" description="Disordered" evidence="8">
    <location>
        <begin position="339"/>
        <end position="360"/>
    </location>
</feature>
<gene>
    <name evidence="10" type="primary">DjotxA</name>
</gene>
<dbReference type="PANTHER" id="PTHR45793">
    <property type="entry name" value="HOMEOBOX PROTEIN"/>
    <property type="match status" value="1"/>
</dbReference>
<dbReference type="GO" id="GO:0000981">
    <property type="term" value="F:DNA-binding transcription factor activity, RNA polymerase II-specific"/>
    <property type="evidence" value="ECO:0007669"/>
    <property type="project" value="InterPro"/>
</dbReference>
<dbReference type="InterPro" id="IPR009057">
    <property type="entry name" value="Homeodomain-like_sf"/>
</dbReference>
<feature type="compositionally biased region" description="Low complexity" evidence="8">
    <location>
        <begin position="245"/>
        <end position="268"/>
    </location>
</feature>
<evidence type="ECO:0000256" key="5">
    <source>
        <dbReference type="ARBA" id="ARBA00023242"/>
    </source>
</evidence>
<dbReference type="Gene3D" id="1.10.10.60">
    <property type="entry name" value="Homeodomain-like"/>
    <property type="match status" value="1"/>
</dbReference>
<dbReference type="GO" id="GO:0000978">
    <property type="term" value="F:RNA polymerase II cis-regulatory region sequence-specific DNA binding"/>
    <property type="evidence" value="ECO:0007669"/>
    <property type="project" value="TreeGrafter"/>
</dbReference>
<keyword evidence="2" id="KW-0217">Developmental protein</keyword>
<evidence type="ECO:0000256" key="8">
    <source>
        <dbReference type="SAM" id="MobiDB-lite"/>
    </source>
</evidence>